<evidence type="ECO:0000256" key="7">
    <source>
        <dbReference type="SAM" id="Coils"/>
    </source>
</evidence>
<dbReference type="Pfam" id="PF00628">
    <property type="entry name" value="PHD"/>
    <property type="match status" value="1"/>
</dbReference>
<evidence type="ECO:0000256" key="2">
    <source>
        <dbReference type="ARBA" id="ARBA00022723"/>
    </source>
</evidence>
<sequence length="1450" mass="159634">MAARRLAISSLLCEDDPSDTSPGAGPSHPSLPFSPPSHQQSRSFDPYATSASYSHSPDGSRSALPETSQGLSPDASYSLDAAHSYSYSGSSRRPASPQAYARTESPSIPFTSHSRRYSYDNETPEDISRPGSQGSEYLVRRHQANFEFPRLHSSRHQLSSAENPLSTYPPYEPSYPTAMSSSSRGGTSASPSTSYRYPPHSQPPDAALSHSPVTTYHRQLSRSPILPVQRALASPLSSYTPQSTYIAPPTRSPYALSPAFPSHHPSTSPASPYQHPRLSPVLSRPTLSSIVTHSPPLSRGSHSHPGNAMATPLSARAEGFGPLEALVQAATEERRRLSGELVPPGEQSRRSSGKSDGQGGHRSARVSPVLERSMRTEPSHLSYPASYPDSHSGRVSTSPVISSSRLSYDEYSHVAPSAHALDGEPPLKRRRSSGETMASRSPVIPVQPPPAVSSHADFVKSLERKRSLDPVVTSAVPEVMVKDALLTTSGPVPSVFPVSDTSRGVVIIKEKRGEGTVQKRDRAERSPEVTVSYTDRAERRESFGRSSTVHEHSEQVHVTPAVLEEEREEVLKAEKERMKRERAEKALAKAERERERVEKEKEKAAKEQAERDMLERARHEEERIAREAAAEQDRAERDRIETERAEAERAEAERVERENLEREKAAKERIAREEAERERAEREREAERERAEREREAREREEKERAERERALLDKVEKAKYAKDKPKGESRVKTETERPVKRVDTQEDPHEWLLEHYTSSTPPVPPPVISPSSHPTATIPGPKRQRSPPTVASSQPDSKAPPPVIASPDLQPSQPNSRILSPLPSPAEKKAGRLVPTSTSVDTDIDMELGLAVDNSAKGSRKHPAPRKRDTSADMDVDNELLSLLDDEPRPKLHTRPRSPPPAPSKSPLPPSTSGHGIKPTPKPRPVPKKPTTETEQARATPTPSVVSERESMPPPASTSAALSQDDASTAAASRDGSAVPTLTGGQLKKKDASVKPVAKPKALPKPKGRATAAKPKAAKSKDTATTSAASTLSPAVVASVTGAKAKKGSPLATSVSKRGVSTATTGASRSRSTSVVPGAGETEKKAEKAEKTEEPSPESDTEDDKLYCICKTLYDETRVMIACDRCDEWYHIECVGMPETVVDLVDQFICPSCMSLNSSLNLKTTYKQRCAAGLNHPQPASRHACHKPSRGAFSKYCSPECGIASMRMRIERWGGDKERLWESVKVAQRREGTVIRCITTEAGDEIQEVVRPSKTKADREIERLNSQLDKVAHQRDATKKDLDILLWREKLVELATTRAESLDECGWDQRLCFGDEEYAEFGPGVLESYEEEHASLEDEMQIDGAQEAGEWWCRGKKKCERHAGWQKLRQAEVEFERETIEGILTKFTTEERDIRKRIEDVQETKSRAPVIPLPMPLQTLNGKGISNGVVKQKPHAEGVKKGKKRKEME</sequence>
<feature type="compositionally biased region" description="Polar residues" evidence="8">
    <location>
        <begin position="211"/>
        <end position="222"/>
    </location>
</feature>
<feature type="compositionally biased region" description="Polar residues" evidence="8">
    <location>
        <begin position="235"/>
        <end position="245"/>
    </location>
</feature>
<dbReference type="InterPro" id="IPR001965">
    <property type="entry name" value="Znf_PHD"/>
</dbReference>
<evidence type="ECO:0000256" key="1">
    <source>
        <dbReference type="ARBA" id="ARBA00004123"/>
    </source>
</evidence>
<evidence type="ECO:0000313" key="10">
    <source>
        <dbReference type="EMBL" id="TCD71491.1"/>
    </source>
</evidence>
<dbReference type="STRING" id="92696.A0A4R0RRQ6"/>
<dbReference type="Proteomes" id="UP000292702">
    <property type="component" value="Unassembled WGS sequence"/>
</dbReference>
<evidence type="ECO:0000256" key="3">
    <source>
        <dbReference type="ARBA" id="ARBA00022771"/>
    </source>
</evidence>
<feature type="compositionally biased region" description="Low complexity" evidence="8">
    <location>
        <begin position="164"/>
        <end position="194"/>
    </location>
</feature>
<reference evidence="10 11" key="1">
    <citation type="submission" date="2018-11" db="EMBL/GenBank/DDBJ databases">
        <title>Genome assembly of Steccherinum ochraceum LE-BIN_3174, the white-rot fungus of the Steccherinaceae family (The Residual Polyporoid clade, Polyporales, Basidiomycota).</title>
        <authorList>
            <person name="Fedorova T.V."/>
            <person name="Glazunova O.A."/>
            <person name="Landesman E.O."/>
            <person name="Moiseenko K.V."/>
            <person name="Psurtseva N.V."/>
            <person name="Savinova O.S."/>
            <person name="Shakhova N.V."/>
            <person name="Tyazhelova T.V."/>
            <person name="Vasina D.V."/>
        </authorList>
    </citation>
    <scope>NUCLEOTIDE SEQUENCE [LARGE SCALE GENOMIC DNA]</scope>
    <source>
        <strain evidence="10 11">LE-BIN_3174</strain>
    </source>
</reference>
<organism evidence="10 11">
    <name type="scientific">Steccherinum ochraceum</name>
    <dbReference type="NCBI Taxonomy" id="92696"/>
    <lineage>
        <taxon>Eukaryota</taxon>
        <taxon>Fungi</taxon>
        <taxon>Dikarya</taxon>
        <taxon>Basidiomycota</taxon>
        <taxon>Agaricomycotina</taxon>
        <taxon>Agaricomycetes</taxon>
        <taxon>Polyporales</taxon>
        <taxon>Steccherinaceae</taxon>
        <taxon>Steccherinum</taxon>
    </lineage>
</organism>
<feature type="compositionally biased region" description="Polar residues" evidence="8">
    <location>
        <begin position="787"/>
        <end position="797"/>
    </location>
</feature>
<dbReference type="EMBL" id="RWJN01000005">
    <property type="protein sequence ID" value="TCD71491.1"/>
    <property type="molecule type" value="Genomic_DNA"/>
</dbReference>
<evidence type="ECO:0000256" key="5">
    <source>
        <dbReference type="ARBA" id="ARBA00023242"/>
    </source>
</evidence>
<dbReference type="SUPFAM" id="SSF57903">
    <property type="entry name" value="FYVE/PHD zinc finger"/>
    <property type="match status" value="1"/>
</dbReference>
<feature type="compositionally biased region" description="Low complexity" evidence="8">
    <location>
        <begin position="257"/>
        <end position="272"/>
    </location>
</feature>
<dbReference type="GO" id="GO:0048188">
    <property type="term" value="C:Set1C/COMPASS complex"/>
    <property type="evidence" value="ECO:0007669"/>
    <property type="project" value="InterPro"/>
</dbReference>
<evidence type="ECO:0000313" key="11">
    <source>
        <dbReference type="Proteomes" id="UP000292702"/>
    </source>
</evidence>
<feature type="compositionally biased region" description="Polar residues" evidence="8">
    <location>
        <begin position="958"/>
        <end position="972"/>
    </location>
</feature>
<feature type="compositionally biased region" description="Polar residues" evidence="8">
    <location>
        <begin position="810"/>
        <end position="819"/>
    </location>
</feature>
<dbReference type="PROSITE" id="PS01359">
    <property type="entry name" value="ZF_PHD_1"/>
    <property type="match status" value="1"/>
</dbReference>
<feature type="compositionally biased region" description="Basic and acidic residues" evidence="8">
    <location>
        <begin position="569"/>
        <end position="754"/>
    </location>
</feature>
<gene>
    <name evidence="10" type="ORF">EIP91_008871</name>
</gene>
<feature type="coiled-coil region" evidence="7">
    <location>
        <begin position="1255"/>
        <end position="1282"/>
    </location>
</feature>
<dbReference type="InterPro" id="IPR019786">
    <property type="entry name" value="Zinc_finger_PHD-type_CS"/>
</dbReference>
<feature type="compositionally biased region" description="Basic and acidic residues" evidence="8">
    <location>
        <begin position="517"/>
        <end position="527"/>
    </location>
</feature>
<keyword evidence="5" id="KW-0539">Nucleus</keyword>
<protein>
    <recommendedName>
        <fullName evidence="9">PHD-type domain-containing protein</fullName>
    </recommendedName>
</protein>
<feature type="domain" description="PHD-type" evidence="9">
    <location>
        <begin position="1106"/>
        <end position="1157"/>
    </location>
</feature>
<name>A0A4R0RRQ6_9APHY</name>
<dbReference type="OrthoDB" id="436852at2759"/>
<feature type="compositionally biased region" description="Basic and acidic residues" evidence="8">
    <location>
        <begin position="535"/>
        <end position="555"/>
    </location>
</feature>
<feature type="region of interest" description="Disordered" evidence="8">
    <location>
        <begin position="331"/>
        <end position="401"/>
    </location>
</feature>
<dbReference type="GO" id="GO:0045893">
    <property type="term" value="P:positive regulation of DNA-templated transcription"/>
    <property type="evidence" value="ECO:0007669"/>
    <property type="project" value="TreeGrafter"/>
</dbReference>
<evidence type="ECO:0000259" key="9">
    <source>
        <dbReference type="PROSITE" id="PS50016"/>
    </source>
</evidence>
<feature type="region of interest" description="Disordered" evidence="8">
    <location>
        <begin position="417"/>
        <end position="452"/>
    </location>
</feature>
<dbReference type="InterPro" id="IPR037869">
    <property type="entry name" value="Spp1/CFP1"/>
</dbReference>
<dbReference type="PANTHER" id="PTHR46174:SF1">
    <property type="entry name" value="CXXC-TYPE ZINC FINGER PROTEIN 1"/>
    <property type="match status" value="1"/>
</dbReference>
<evidence type="ECO:0000256" key="8">
    <source>
        <dbReference type="SAM" id="MobiDB-lite"/>
    </source>
</evidence>
<keyword evidence="7" id="KW-0175">Coiled coil</keyword>
<dbReference type="CDD" id="cd15560">
    <property type="entry name" value="PHD2_3_BPTF"/>
    <property type="match status" value="1"/>
</dbReference>
<dbReference type="InterPro" id="IPR013083">
    <property type="entry name" value="Znf_RING/FYVE/PHD"/>
</dbReference>
<keyword evidence="4" id="KW-0862">Zinc</keyword>
<feature type="region of interest" description="Disordered" evidence="8">
    <location>
        <begin position="1"/>
        <end position="312"/>
    </location>
</feature>
<feature type="compositionally biased region" description="Low complexity" evidence="8">
    <location>
        <begin position="1060"/>
        <end position="1076"/>
    </location>
</feature>
<evidence type="ECO:0000256" key="4">
    <source>
        <dbReference type="ARBA" id="ARBA00022833"/>
    </source>
</evidence>
<feature type="compositionally biased region" description="Basic and acidic residues" evidence="8">
    <location>
        <begin position="1082"/>
        <end position="1095"/>
    </location>
</feature>
<keyword evidence="2" id="KW-0479">Metal-binding</keyword>
<feature type="region of interest" description="Disordered" evidence="8">
    <location>
        <begin position="1408"/>
        <end position="1450"/>
    </location>
</feature>
<evidence type="ECO:0000256" key="6">
    <source>
        <dbReference type="PROSITE-ProRule" id="PRU00146"/>
    </source>
</evidence>
<proteinExistence type="predicted"/>
<feature type="region of interest" description="Disordered" evidence="8">
    <location>
        <begin position="517"/>
        <end position="1103"/>
    </location>
</feature>
<keyword evidence="3 6" id="KW-0863">Zinc-finger</keyword>
<feature type="compositionally biased region" description="Pro residues" evidence="8">
    <location>
        <begin position="898"/>
        <end position="911"/>
    </location>
</feature>
<comment type="caution">
    <text evidence="10">The sequence shown here is derived from an EMBL/GenBank/DDBJ whole genome shotgun (WGS) entry which is preliminary data.</text>
</comment>
<dbReference type="Gene3D" id="3.30.40.10">
    <property type="entry name" value="Zinc/RING finger domain, C3HC4 (zinc finger)"/>
    <property type="match status" value="1"/>
</dbReference>
<dbReference type="InterPro" id="IPR019787">
    <property type="entry name" value="Znf_PHD-finger"/>
</dbReference>
<dbReference type="PANTHER" id="PTHR46174">
    <property type="entry name" value="CXXC-TYPE ZINC FINGER PROTEIN 1"/>
    <property type="match status" value="1"/>
</dbReference>
<feature type="compositionally biased region" description="Polar residues" evidence="8">
    <location>
        <begin position="49"/>
        <end position="71"/>
    </location>
</feature>
<accession>A0A4R0RRQ6</accession>
<comment type="subcellular location">
    <subcellularLocation>
        <location evidence="1">Nucleus</location>
    </subcellularLocation>
</comment>
<dbReference type="PROSITE" id="PS50016">
    <property type="entry name" value="ZF_PHD_2"/>
    <property type="match status" value="1"/>
</dbReference>
<keyword evidence="11" id="KW-1185">Reference proteome</keyword>
<dbReference type="SMART" id="SM00249">
    <property type="entry name" value="PHD"/>
    <property type="match status" value="1"/>
</dbReference>
<feature type="compositionally biased region" description="Basic and acidic residues" evidence="8">
    <location>
        <begin position="1435"/>
        <end position="1450"/>
    </location>
</feature>
<dbReference type="InterPro" id="IPR011011">
    <property type="entry name" value="Znf_FYVE_PHD"/>
</dbReference>
<feature type="compositionally biased region" description="Low complexity" evidence="8">
    <location>
        <begin position="26"/>
        <end position="41"/>
    </location>
</feature>
<dbReference type="GO" id="GO:0008270">
    <property type="term" value="F:zinc ion binding"/>
    <property type="evidence" value="ECO:0007669"/>
    <property type="project" value="UniProtKB-KW"/>
</dbReference>
<feature type="compositionally biased region" description="Low complexity" evidence="8">
    <location>
        <begin position="1024"/>
        <end position="1042"/>
    </location>
</feature>